<evidence type="ECO:0000256" key="4">
    <source>
        <dbReference type="ARBA" id="ARBA00022568"/>
    </source>
</evidence>
<sequence>MNSFVIRNSFGLVRTINTRFFTTSTQNLEGELKTILKQAKVSKLQERLQLDPRSKITFTEFKGIAKDFGIEENEINPVSNALAQSGSIIYLPNSLNENLKTSVFIKPTHIYQSLEHVLDIENKGIGLNKLIESKKSEINNLRQKIQPLEQQKQLIDRKAQRGATAIIWTGLGYCFVQAAVLARLTWWDLSWDIIEPVSYFLTFGSVLIGYTYFTMTKTEFTYEALNHRLFSKRQDKLFRRNNFPKEDYGNLVETIDKKEKELRELELATKYDHTH</sequence>
<dbReference type="Pfam" id="PF04678">
    <property type="entry name" value="MCU"/>
    <property type="match status" value="1"/>
</dbReference>
<dbReference type="GO" id="GO:1990246">
    <property type="term" value="C:uniplex complex"/>
    <property type="evidence" value="ECO:0007669"/>
    <property type="project" value="TreeGrafter"/>
</dbReference>
<keyword evidence="11 15" id="KW-0496">Mitochondrion</keyword>
<organism evidence="18 19">
    <name type="scientific">Dictyostelium firmibasis</name>
    <dbReference type="NCBI Taxonomy" id="79012"/>
    <lineage>
        <taxon>Eukaryota</taxon>
        <taxon>Amoebozoa</taxon>
        <taxon>Evosea</taxon>
        <taxon>Eumycetozoa</taxon>
        <taxon>Dictyostelia</taxon>
        <taxon>Dictyosteliales</taxon>
        <taxon>Dictyosteliaceae</taxon>
        <taxon>Dictyostelium</taxon>
    </lineage>
</organism>
<evidence type="ECO:0000256" key="12">
    <source>
        <dbReference type="ARBA" id="ARBA00023136"/>
    </source>
</evidence>
<keyword evidence="9 15" id="KW-1133">Transmembrane helix</keyword>
<evidence type="ECO:0000256" key="3">
    <source>
        <dbReference type="ARBA" id="ARBA00022448"/>
    </source>
</evidence>
<keyword evidence="8 15" id="KW-0106">Calcium</keyword>
<keyword evidence="4 15" id="KW-0109">Calcium transport</keyword>
<gene>
    <name evidence="18" type="ORF">RB653_000297</name>
</gene>
<name>A0AAN7YVT6_9MYCE</name>
<evidence type="ECO:0000256" key="5">
    <source>
        <dbReference type="ARBA" id="ARBA00022673"/>
    </source>
</evidence>
<dbReference type="InterPro" id="IPR006769">
    <property type="entry name" value="MCU_C"/>
</dbReference>
<reference evidence="18 19" key="1">
    <citation type="submission" date="2023-11" db="EMBL/GenBank/DDBJ databases">
        <title>Dfirmibasis_genome.</title>
        <authorList>
            <person name="Edelbroek B."/>
            <person name="Kjellin J."/>
            <person name="Jerlstrom-Hultqvist J."/>
            <person name="Soderbom F."/>
        </authorList>
    </citation>
    <scope>NUCLEOTIDE SEQUENCE [LARGE SCALE GENOMIC DNA]</scope>
    <source>
        <strain evidence="18 19">TNS-C-14</strain>
    </source>
</reference>
<comment type="caution">
    <text evidence="18">The sequence shown here is derived from an EMBL/GenBank/DDBJ whole genome shotgun (WGS) entry which is preliminary data.</text>
</comment>
<evidence type="ECO:0000256" key="9">
    <source>
        <dbReference type="ARBA" id="ARBA00022989"/>
    </source>
</evidence>
<keyword evidence="10 15" id="KW-0406">Ion transport</keyword>
<keyword evidence="5 15" id="KW-0107">Calcium channel</keyword>
<evidence type="ECO:0000256" key="10">
    <source>
        <dbReference type="ARBA" id="ARBA00023065"/>
    </source>
</evidence>
<evidence type="ECO:0000256" key="1">
    <source>
        <dbReference type="ARBA" id="ARBA00004448"/>
    </source>
</evidence>
<evidence type="ECO:0000256" key="14">
    <source>
        <dbReference type="ARBA" id="ARBA00036634"/>
    </source>
</evidence>
<keyword evidence="19" id="KW-1185">Reference proteome</keyword>
<dbReference type="AlphaFoldDB" id="A0AAN7YVT6"/>
<evidence type="ECO:0000256" key="2">
    <source>
        <dbReference type="ARBA" id="ARBA00005653"/>
    </source>
</evidence>
<keyword evidence="6 15" id="KW-0812">Transmembrane</keyword>
<evidence type="ECO:0000259" key="17">
    <source>
        <dbReference type="Pfam" id="PF04678"/>
    </source>
</evidence>
<dbReference type="GO" id="GO:0036444">
    <property type="term" value="P:calcium import into the mitochondrion"/>
    <property type="evidence" value="ECO:0007669"/>
    <property type="project" value="TreeGrafter"/>
</dbReference>
<evidence type="ECO:0000256" key="15">
    <source>
        <dbReference type="RuleBase" id="RU367035"/>
    </source>
</evidence>
<dbReference type="Proteomes" id="UP001344447">
    <property type="component" value="Unassembled WGS sequence"/>
</dbReference>
<feature type="transmembrane region" description="Helical" evidence="15">
    <location>
        <begin position="193"/>
        <end position="213"/>
    </location>
</feature>
<feature type="coiled-coil region" evidence="16">
    <location>
        <begin position="131"/>
        <end position="158"/>
    </location>
</feature>
<keyword evidence="12 15" id="KW-0472">Membrane</keyword>
<keyword evidence="3 15" id="KW-0813">Transport</keyword>
<dbReference type="PANTHER" id="PTHR13462">
    <property type="entry name" value="CALCIUM UNIPORTER PROTEIN, MITOCHONDRIAL"/>
    <property type="match status" value="1"/>
</dbReference>
<proteinExistence type="inferred from homology"/>
<comment type="domain">
    <text evidence="15">The selectivity filter, in which calcium ions are arranged in single file, is composed of two acidic rings separated by one helical turn along the central axis of the channel pore.</text>
</comment>
<comment type="catalytic activity">
    <reaction evidence="14">
        <text>Ca(2+)(in) = Ca(2+)(out)</text>
        <dbReference type="Rhea" id="RHEA:29671"/>
        <dbReference type="ChEBI" id="CHEBI:29108"/>
    </reaction>
</comment>
<feature type="domain" description="Calcium uniporter protein C-terminal" evidence="17">
    <location>
        <begin position="78"/>
        <end position="250"/>
    </location>
</feature>
<dbReference type="PANTHER" id="PTHR13462:SF10">
    <property type="entry name" value="CALCIUM UNIPORTER PROTEIN, MITOCHONDRIAL"/>
    <property type="match status" value="1"/>
</dbReference>
<evidence type="ECO:0000256" key="11">
    <source>
        <dbReference type="ARBA" id="ARBA00023128"/>
    </source>
</evidence>
<evidence type="ECO:0000256" key="13">
    <source>
        <dbReference type="ARBA" id="ARBA00023303"/>
    </source>
</evidence>
<dbReference type="GO" id="GO:0015292">
    <property type="term" value="F:uniporter activity"/>
    <property type="evidence" value="ECO:0007669"/>
    <property type="project" value="UniProtKB-UniRule"/>
</dbReference>
<protein>
    <recommendedName>
        <fullName evidence="15">Calcium uniporter protein</fullName>
    </recommendedName>
</protein>
<dbReference type="GO" id="GO:0005262">
    <property type="term" value="F:calcium channel activity"/>
    <property type="evidence" value="ECO:0007669"/>
    <property type="project" value="UniProtKB-UniRule"/>
</dbReference>
<comment type="similarity">
    <text evidence="2 15">Belongs to the MCU (TC 1.A.77) family.</text>
</comment>
<feature type="transmembrane region" description="Helical" evidence="15">
    <location>
        <begin position="165"/>
        <end position="187"/>
    </location>
</feature>
<dbReference type="GO" id="GO:0051560">
    <property type="term" value="P:mitochondrial calcium ion homeostasis"/>
    <property type="evidence" value="ECO:0007669"/>
    <property type="project" value="UniProtKB-UniRule"/>
</dbReference>
<evidence type="ECO:0000256" key="6">
    <source>
        <dbReference type="ARBA" id="ARBA00022692"/>
    </source>
</evidence>
<keyword evidence="16" id="KW-0175">Coiled coil</keyword>
<comment type="function">
    <text evidence="15">Mitochondrial inner membrane calcium uniporter that mediates calcium uptake into mitochondria. Mitochondrial calcium homeostasis plays key roles in cellular physiology and regulates cell bioenergetics, cytoplasmic calcium signals and activation of cell death pathways.</text>
</comment>
<keyword evidence="7 15" id="KW-0999">Mitochondrion inner membrane</keyword>
<evidence type="ECO:0000256" key="7">
    <source>
        <dbReference type="ARBA" id="ARBA00022792"/>
    </source>
</evidence>
<evidence type="ECO:0000256" key="16">
    <source>
        <dbReference type="SAM" id="Coils"/>
    </source>
</evidence>
<evidence type="ECO:0000313" key="18">
    <source>
        <dbReference type="EMBL" id="KAK5580281.1"/>
    </source>
</evidence>
<accession>A0AAN7YVT6</accession>
<dbReference type="EMBL" id="JAVFKY010000002">
    <property type="protein sequence ID" value="KAK5580281.1"/>
    <property type="molecule type" value="Genomic_DNA"/>
</dbReference>
<evidence type="ECO:0000313" key="19">
    <source>
        <dbReference type="Proteomes" id="UP001344447"/>
    </source>
</evidence>
<evidence type="ECO:0000256" key="8">
    <source>
        <dbReference type="ARBA" id="ARBA00022837"/>
    </source>
</evidence>
<comment type="subcellular location">
    <subcellularLocation>
        <location evidence="1 15">Mitochondrion inner membrane</location>
        <topology evidence="1 15">Multi-pass membrane protein</topology>
    </subcellularLocation>
</comment>
<keyword evidence="13 15" id="KW-0407">Ion channel</keyword>
<dbReference type="InterPro" id="IPR039055">
    <property type="entry name" value="MCU_fam"/>
</dbReference>